<comment type="caution">
    <text evidence="4">The sequence shown here is derived from an EMBL/GenBank/DDBJ whole genome shotgun (WGS) entry which is preliminary data.</text>
</comment>
<feature type="domain" description="SCP" evidence="3">
    <location>
        <begin position="72"/>
        <end position="192"/>
    </location>
</feature>
<dbReference type="InterPro" id="IPR014044">
    <property type="entry name" value="CAP_dom"/>
</dbReference>
<dbReference type="PANTHER" id="PTHR31157">
    <property type="entry name" value="SCP DOMAIN-CONTAINING PROTEIN"/>
    <property type="match status" value="1"/>
</dbReference>
<evidence type="ECO:0000259" key="3">
    <source>
        <dbReference type="Pfam" id="PF00188"/>
    </source>
</evidence>
<sequence length="479" mass="49773">MTFLPHPQRTSAPHRPSTPRGRRLVTRLAAALAIAVSAPALAVATAGAADAAEVLAPVVPAAVQEQQILAGFNAERARVGAGPVSIDPTLDGVAQRWADVLGQGPGMKHNPDLPRLLSGFPRWGEIVATADMGVPDRNGKENAQLAITSWLNSPAHKAVMLDGGYNSVGIGMVYTRTTAGGRDVWRSYWVADFGSGRRPAAFATLSDGSRSYGSTRVKGALLGGYLASGAEGGALGFPVGNEYGPLRGGGFGQAFQGGSLYWSPASGAAPVRGAIRDRWASLGWENSALGYPTGAEFGVRGGALQRFQNGSVYFSGATGAQAVRGAILAEYASFGWERGRLGFPTTSEASVPGGAVTHFQGGSVFWSPATGAHPVWGAVRDRWAAQGWESSRLGFPSSDEFGGLRGGGAGQAFRNGFVYWSPASGAHTLRGAILRGWQAQGWETGRLGYPTSEEYPVAGGVRQDFQGGSLTWAGGRLIG</sequence>
<evidence type="ECO:0000313" key="4">
    <source>
        <dbReference type="EMBL" id="MFB9375814.1"/>
    </source>
</evidence>
<evidence type="ECO:0000256" key="2">
    <source>
        <dbReference type="SAM" id="SignalP"/>
    </source>
</evidence>
<protein>
    <submittedName>
        <fullName evidence="4">CAP domain-containing protein</fullName>
    </submittedName>
</protein>
<dbReference type="PANTHER" id="PTHR31157:SF1">
    <property type="entry name" value="SCP DOMAIN-CONTAINING PROTEIN"/>
    <property type="match status" value="1"/>
</dbReference>
<dbReference type="Pfam" id="PF08310">
    <property type="entry name" value="LGFP"/>
    <property type="match status" value="5"/>
</dbReference>
<name>A0ABV5LNZ2_9ACTN</name>
<feature type="region of interest" description="Disordered" evidence="1">
    <location>
        <begin position="1"/>
        <end position="20"/>
    </location>
</feature>
<feature type="chain" id="PRO_5045533407" evidence="2">
    <location>
        <begin position="43"/>
        <end position="479"/>
    </location>
</feature>
<reference evidence="4 5" key="1">
    <citation type="submission" date="2024-09" db="EMBL/GenBank/DDBJ databases">
        <authorList>
            <person name="Sun Q."/>
            <person name="Mori K."/>
        </authorList>
    </citation>
    <scope>NUCLEOTIDE SEQUENCE [LARGE SCALE GENOMIC DNA]</scope>
    <source>
        <strain evidence="4 5">TISTR 1856</strain>
    </source>
</reference>
<accession>A0ABV5LNZ2</accession>
<evidence type="ECO:0000313" key="5">
    <source>
        <dbReference type="Proteomes" id="UP001589748"/>
    </source>
</evidence>
<dbReference type="RefSeq" id="WP_380139868.1">
    <property type="nucleotide sequence ID" value="NZ_JBHLUI010000012.1"/>
</dbReference>
<dbReference type="EMBL" id="JBHMDM010000001">
    <property type="protein sequence ID" value="MFB9375814.1"/>
    <property type="molecule type" value="Genomic_DNA"/>
</dbReference>
<organism evidence="4 5">
    <name type="scientific">Kineococcus gynurae</name>
    <dbReference type="NCBI Taxonomy" id="452979"/>
    <lineage>
        <taxon>Bacteria</taxon>
        <taxon>Bacillati</taxon>
        <taxon>Actinomycetota</taxon>
        <taxon>Actinomycetes</taxon>
        <taxon>Kineosporiales</taxon>
        <taxon>Kineosporiaceae</taxon>
        <taxon>Kineococcus</taxon>
    </lineage>
</organism>
<proteinExistence type="predicted"/>
<dbReference type="InterPro" id="IPR035940">
    <property type="entry name" value="CAP_sf"/>
</dbReference>
<dbReference type="SUPFAM" id="SSF55797">
    <property type="entry name" value="PR-1-like"/>
    <property type="match status" value="1"/>
</dbReference>
<dbReference type="InterPro" id="IPR013207">
    <property type="entry name" value="LGFP"/>
</dbReference>
<keyword evidence="5" id="KW-1185">Reference proteome</keyword>
<gene>
    <name evidence="4" type="ORF">ACFFVI_02425</name>
</gene>
<dbReference type="Proteomes" id="UP001589748">
    <property type="component" value="Unassembled WGS sequence"/>
</dbReference>
<feature type="signal peptide" evidence="2">
    <location>
        <begin position="1"/>
        <end position="42"/>
    </location>
</feature>
<dbReference type="CDD" id="cd05379">
    <property type="entry name" value="CAP_bacterial"/>
    <property type="match status" value="1"/>
</dbReference>
<evidence type="ECO:0000256" key="1">
    <source>
        <dbReference type="SAM" id="MobiDB-lite"/>
    </source>
</evidence>
<keyword evidence="2" id="KW-0732">Signal</keyword>
<dbReference type="Pfam" id="PF00188">
    <property type="entry name" value="CAP"/>
    <property type="match status" value="1"/>
</dbReference>
<dbReference type="Gene3D" id="3.40.33.10">
    <property type="entry name" value="CAP"/>
    <property type="match status" value="1"/>
</dbReference>